<reference evidence="1" key="1">
    <citation type="submission" date="2023-05" db="EMBL/GenBank/DDBJ databases">
        <title>Nepenthes gracilis genome sequencing.</title>
        <authorList>
            <person name="Fukushima K."/>
        </authorList>
    </citation>
    <scope>NUCLEOTIDE SEQUENCE</scope>
    <source>
        <strain evidence="1">SING2019-196</strain>
    </source>
</reference>
<sequence length="141" mass="15049">MPSRVVSSFSPRAGRQSPLIVVNVVYRMIVYALVQLASLKVPLPPPPQSLPLPSESRWCLTPGPTFLPPFSGSRWGFSRLEEGSGGLIPLSAGGLPAPEAKARPTVDGMMLPGDRWWGYCLLGPGVRLSLGPSSEPAQSTR</sequence>
<proteinExistence type="predicted"/>
<evidence type="ECO:0000313" key="2">
    <source>
        <dbReference type="Proteomes" id="UP001279734"/>
    </source>
</evidence>
<dbReference type="AlphaFoldDB" id="A0AAD3TMW3"/>
<accession>A0AAD3TMW3</accession>
<gene>
    <name evidence="1" type="ORF">Nepgr_033995</name>
</gene>
<evidence type="ECO:0000313" key="1">
    <source>
        <dbReference type="EMBL" id="GMH32151.1"/>
    </source>
</evidence>
<protein>
    <submittedName>
        <fullName evidence="1">Uncharacterized protein</fullName>
    </submittedName>
</protein>
<dbReference type="EMBL" id="BSYO01000146">
    <property type="protein sequence ID" value="GMH32151.1"/>
    <property type="molecule type" value="Genomic_DNA"/>
</dbReference>
<comment type="caution">
    <text evidence="1">The sequence shown here is derived from an EMBL/GenBank/DDBJ whole genome shotgun (WGS) entry which is preliminary data.</text>
</comment>
<dbReference type="Proteomes" id="UP001279734">
    <property type="component" value="Unassembled WGS sequence"/>
</dbReference>
<organism evidence="1 2">
    <name type="scientific">Nepenthes gracilis</name>
    <name type="common">Slender pitcher plant</name>
    <dbReference type="NCBI Taxonomy" id="150966"/>
    <lineage>
        <taxon>Eukaryota</taxon>
        <taxon>Viridiplantae</taxon>
        <taxon>Streptophyta</taxon>
        <taxon>Embryophyta</taxon>
        <taxon>Tracheophyta</taxon>
        <taxon>Spermatophyta</taxon>
        <taxon>Magnoliopsida</taxon>
        <taxon>eudicotyledons</taxon>
        <taxon>Gunneridae</taxon>
        <taxon>Pentapetalae</taxon>
        <taxon>Caryophyllales</taxon>
        <taxon>Nepenthaceae</taxon>
        <taxon>Nepenthes</taxon>
    </lineage>
</organism>
<keyword evidence="2" id="KW-1185">Reference proteome</keyword>
<name>A0AAD3TMW3_NEPGR</name>